<accession>A0A4U5NYK9</accession>
<dbReference type="AlphaFoldDB" id="A0A4U5NYK9"/>
<reference evidence="1 2" key="1">
    <citation type="journal article" date="2015" name="Genome Biol.">
        <title>Comparative genomics of Steinernema reveals deeply conserved gene regulatory networks.</title>
        <authorList>
            <person name="Dillman A.R."/>
            <person name="Macchietto M."/>
            <person name="Porter C.F."/>
            <person name="Rogers A."/>
            <person name="Williams B."/>
            <person name="Antoshechkin I."/>
            <person name="Lee M.M."/>
            <person name="Goodwin Z."/>
            <person name="Lu X."/>
            <person name="Lewis E.E."/>
            <person name="Goodrich-Blair H."/>
            <person name="Stock S.P."/>
            <person name="Adams B.J."/>
            <person name="Sternberg P.W."/>
            <person name="Mortazavi A."/>
        </authorList>
    </citation>
    <scope>NUCLEOTIDE SEQUENCE [LARGE SCALE GENOMIC DNA]</scope>
    <source>
        <strain evidence="1 2">ALL</strain>
    </source>
</reference>
<gene>
    <name evidence="1" type="ORF">L596_012945</name>
</gene>
<organism evidence="1 2">
    <name type="scientific">Steinernema carpocapsae</name>
    <name type="common">Entomopathogenic nematode</name>
    <dbReference type="NCBI Taxonomy" id="34508"/>
    <lineage>
        <taxon>Eukaryota</taxon>
        <taxon>Metazoa</taxon>
        <taxon>Ecdysozoa</taxon>
        <taxon>Nematoda</taxon>
        <taxon>Chromadorea</taxon>
        <taxon>Rhabditida</taxon>
        <taxon>Tylenchina</taxon>
        <taxon>Panagrolaimomorpha</taxon>
        <taxon>Strongyloidoidea</taxon>
        <taxon>Steinernematidae</taxon>
        <taxon>Steinernema</taxon>
    </lineage>
</organism>
<sequence length="132" mass="15215">MTRLNLFYSGSDALMCCLNPVIYIKEVEVDDVFESVRRTNGKNGFRLKFPQKVESLRHAATKENGLQFKDVDLVQERFKFSVENIDLTLAEPKFLFAAAVLDRDAWFSTALSAVRKVTPEAARRRAFDLRFF</sequence>
<name>A0A4U5NYK9_STECR</name>
<dbReference type="Proteomes" id="UP000298663">
    <property type="component" value="Unassembled WGS sequence"/>
</dbReference>
<protein>
    <submittedName>
        <fullName evidence="1">Uncharacterized protein</fullName>
    </submittedName>
</protein>
<keyword evidence="2" id="KW-1185">Reference proteome</keyword>
<proteinExistence type="predicted"/>
<reference evidence="1 2" key="2">
    <citation type="journal article" date="2019" name="G3 (Bethesda)">
        <title>Hybrid Assembly of the Genome of the Entomopathogenic Nematode Steinernema carpocapsae Identifies the X-Chromosome.</title>
        <authorList>
            <person name="Serra L."/>
            <person name="Macchietto M."/>
            <person name="Macias-Munoz A."/>
            <person name="McGill C.J."/>
            <person name="Rodriguez I.M."/>
            <person name="Rodriguez B."/>
            <person name="Murad R."/>
            <person name="Mortazavi A."/>
        </authorList>
    </citation>
    <scope>NUCLEOTIDE SEQUENCE [LARGE SCALE GENOMIC DNA]</scope>
    <source>
        <strain evidence="1 2">ALL</strain>
    </source>
</reference>
<dbReference type="EMBL" id="AZBU02000003">
    <property type="protein sequence ID" value="TKR88747.1"/>
    <property type="molecule type" value="Genomic_DNA"/>
</dbReference>
<comment type="caution">
    <text evidence="1">The sequence shown here is derived from an EMBL/GenBank/DDBJ whole genome shotgun (WGS) entry which is preliminary data.</text>
</comment>
<evidence type="ECO:0000313" key="2">
    <source>
        <dbReference type="Proteomes" id="UP000298663"/>
    </source>
</evidence>
<evidence type="ECO:0000313" key="1">
    <source>
        <dbReference type="EMBL" id="TKR88747.1"/>
    </source>
</evidence>